<dbReference type="Pfam" id="PF00501">
    <property type="entry name" value="AMP-binding"/>
    <property type="match status" value="1"/>
</dbReference>
<protein>
    <submittedName>
        <fullName evidence="6">Acetyl-CoA synthetase-like protein</fullName>
    </submittedName>
</protein>
<feature type="compositionally biased region" description="Polar residues" evidence="4">
    <location>
        <begin position="752"/>
        <end position="765"/>
    </location>
</feature>
<dbReference type="Gene3D" id="3.30.559.10">
    <property type="entry name" value="Chloramphenicol acetyltransferase-like domain"/>
    <property type="match status" value="1"/>
</dbReference>
<dbReference type="OrthoDB" id="416786at2759"/>
<dbReference type="GO" id="GO:0016874">
    <property type="term" value="F:ligase activity"/>
    <property type="evidence" value="ECO:0007669"/>
    <property type="project" value="UniProtKB-KW"/>
</dbReference>
<gene>
    <name evidence="6" type="ORF">DM02DRAFT_678702</name>
</gene>
<dbReference type="InterPro" id="IPR036736">
    <property type="entry name" value="ACP-like_sf"/>
</dbReference>
<dbReference type="GO" id="GO:0005737">
    <property type="term" value="C:cytoplasm"/>
    <property type="evidence" value="ECO:0007669"/>
    <property type="project" value="TreeGrafter"/>
</dbReference>
<evidence type="ECO:0000259" key="5">
    <source>
        <dbReference type="PROSITE" id="PS50075"/>
    </source>
</evidence>
<dbReference type="Gene3D" id="3.40.50.12780">
    <property type="entry name" value="N-terminal domain of ligase-like"/>
    <property type="match status" value="1"/>
</dbReference>
<dbReference type="SUPFAM" id="SSF56801">
    <property type="entry name" value="Acetyl-CoA synthetase-like"/>
    <property type="match status" value="1"/>
</dbReference>
<keyword evidence="2" id="KW-0597">Phosphoprotein</keyword>
<dbReference type="EMBL" id="KZ806450">
    <property type="protein sequence ID" value="PVH90298.1"/>
    <property type="molecule type" value="Genomic_DNA"/>
</dbReference>
<dbReference type="InterPro" id="IPR045851">
    <property type="entry name" value="AMP-bd_C_sf"/>
</dbReference>
<reference evidence="6 7" key="1">
    <citation type="journal article" date="2018" name="Sci. Rep.">
        <title>Comparative genomics provides insights into the lifestyle and reveals functional heterogeneity of dark septate endophytic fungi.</title>
        <authorList>
            <person name="Knapp D.G."/>
            <person name="Nemeth J.B."/>
            <person name="Barry K."/>
            <person name="Hainaut M."/>
            <person name="Henrissat B."/>
            <person name="Johnson J."/>
            <person name="Kuo A."/>
            <person name="Lim J.H.P."/>
            <person name="Lipzen A."/>
            <person name="Nolan M."/>
            <person name="Ohm R.A."/>
            <person name="Tamas L."/>
            <person name="Grigoriev I.V."/>
            <person name="Spatafora J.W."/>
            <person name="Nagy L.G."/>
            <person name="Kovacs G.M."/>
        </authorList>
    </citation>
    <scope>NUCLEOTIDE SEQUENCE [LARGE SCALE GENOMIC DNA]</scope>
    <source>
        <strain evidence="6 7">DSE2036</strain>
    </source>
</reference>
<dbReference type="GO" id="GO:0044550">
    <property type="term" value="P:secondary metabolite biosynthetic process"/>
    <property type="evidence" value="ECO:0007669"/>
    <property type="project" value="TreeGrafter"/>
</dbReference>
<organism evidence="6 7">
    <name type="scientific">Periconia macrospinosa</name>
    <dbReference type="NCBI Taxonomy" id="97972"/>
    <lineage>
        <taxon>Eukaryota</taxon>
        <taxon>Fungi</taxon>
        <taxon>Dikarya</taxon>
        <taxon>Ascomycota</taxon>
        <taxon>Pezizomycotina</taxon>
        <taxon>Dothideomycetes</taxon>
        <taxon>Pleosporomycetidae</taxon>
        <taxon>Pleosporales</taxon>
        <taxon>Massarineae</taxon>
        <taxon>Periconiaceae</taxon>
        <taxon>Periconia</taxon>
    </lineage>
</organism>
<dbReference type="InterPro" id="IPR001242">
    <property type="entry name" value="Condensation_dom"/>
</dbReference>
<dbReference type="Pfam" id="PF00668">
    <property type="entry name" value="Condensation"/>
    <property type="match status" value="1"/>
</dbReference>
<evidence type="ECO:0000313" key="6">
    <source>
        <dbReference type="EMBL" id="PVH90298.1"/>
    </source>
</evidence>
<dbReference type="SUPFAM" id="SSF47336">
    <property type="entry name" value="ACP-like"/>
    <property type="match status" value="1"/>
</dbReference>
<evidence type="ECO:0000256" key="2">
    <source>
        <dbReference type="ARBA" id="ARBA00022553"/>
    </source>
</evidence>
<dbReference type="PANTHER" id="PTHR45527">
    <property type="entry name" value="NONRIBOSOMAL PEPTIDE SYNTHETASE"/>
    <property type="match status" value="1"/>
</dbReference>
<dbReference type="InterPro" id="IPR009081">
    <property type="entry name" value="PP-bd_ACP"/>
</dbReference>
<name>A0A2V1CX23_9PLEO</name>
<accession>A0A2V1CX23</accession>
<dbReference type="GO" id="GO:0043041">
    <property type="term" value="P:amino acid activation for nonribosomal peptide biosynthetic process"/>
    <property type="evidence" value="ECO:0007669"/>
    <property type="project" value="TreeGrafter"/>
</dbReference>
<keyword evidence="7" id="KW-1185">Reference proteome</keyword>
<evidence type="ECO:0000256" key="1">
    <source>
        <dbReference type="ARBA" id="ARBA00022450"/>
    </source>
</evidence>
<feature type="domain" description="Carrier" evidence="5">
    <location>
        <begin position="415"/>
        <end position="493"/>
    </location>
</feature>
<dbReference type="Gene3D" id="3.30.300.30">
    <property type="match status" value="1"/>
</dbReference>
<dbReference type="PANTHER" id="PTHR45527:SF1">
    <property type="entry name" value="FATTY ACID SYNTHASE"/>
    <property type="match status" value="1"/>
</dbReference>
<dbReference type="SUPFAM" id="SSF52777">
    <property type="entry name" value="CoA-dependent acyltransferases"/>
    <property type="match status" value="1"/>
</dbReference>
<evidence type="ECO:0000313" key="7">
    <source>
        <dbReference type="Proteomes" id="UP000244855"/>
    </source>
</evidence>
<keyword evidence="3" id="KW-0436">Ligase</keyword>
<dbReference type="PROSITE" id="PS00012">
    <property type="entry name" value="PHOSPHOPANTETHEINE"/>
    <property type="match status" value="1"/>
</dbReference>
<dbReference type="InterPro" id="IPR042099">
    <property type="entry name" value="ANL_N_sf"/>
</dbReference>
<keyword evidence="1" id="KW-0596">Phosphopantetheine</keyword>
<dbReference type="GO" id="GO:0031177">
    <property type="term" value="F:phosphopantetheine binding"/>
    <property type="evidence" value="ECO:0007669"/>
    <property type="project" value="TreeGrafter"/>
</dbReference>
<dbReference type="Proteomes" id="UP000244855">
    <property type="component" value="Unassembled WGS sequence"/>
</dbReference>
<evidence type="ECO:0000256" key="4">
    <source>
        <dbReference type="SAM" id="MobiDB-lite"/>
    </source>
</evidence>
<dbReference type="STRING" id="97972.A0A2V1CX23"/>
<dbReference type="InterPro" id="IPR006162">
    <property type="entry name" value="Ppantetheine_attach_site"/>
</dbReference>
<dbReference type="Pfam" id="PF00550">
    <property type="entry name" value="PP-binding"/>
    <property type="match status" value="1"/>
</dbReference>
<evidence type="ECO:0000256" key="3">
    <source>
        <dbReference type="ARBA" id="ARBA00022598"/>
    </source>
</evidence>
<feature type="region of interest" description="Disordered" evidence="4">
    <location>
        <begin position="734"/>
        <end position="765"/>
    </location>
</feature>
<dbReference type="PROSITE" id="PS50075">
    <property type="entry name" value="CARRIER"/>
    <property type="match status" value="1"/>
</dbReference>
<proteinExistence type="predicted"/>
<dbReference type="InterPro" id="IPR023213">
    <property type="entry name" value="CAT-like_dom_sf"/>
</dbReference>
<dbReference type="Gene3D" id="1.10.1200.10">
    <property type="entry name" value="ACP-like"/>
    <property type="match status" value="1"/>
</dbReference>
<dbReference type="AlphaFoldDB" id="A0A2V1CX23"/>
<sequence length="777" mass="87214">MSHKACATNFQSRLSLLQSYTSTTRVLQFSSFAFDVSVFDIFGTLSAGGCIVIPHESYRINPSRLSRFMTDTRVNWASLSPTFVEFLNPADVPTLETLILGGELLTKEIIMRWKRLDPARMNVRLGNELGPSETCVACVGNYDVGFETDPRDLGRPVGGNKLFLVDKDNSSKLVPVGCIGELVVYGESVMDGYFDDIMKTEESFVYLPEECRAWLPKAEHKKAFRTGDLFFLNEKGHLMYVGRKDRQLKLRGFRMEAGEIEECIKLERGVKGAVAELMTMQDEDGEVDNADNRQELVAFFSFKDTPSLTEKYDGCELSACEASIISPSSNPLIPILIRRIKSRVRDALPHYMAPSLYVPISHIPMTRSGKQDRNQLRSLLNRAALQLFQELHGFSHIDSSSAERGDGSHTTADEILLSPIEHELKALWAKVLGFSRKGDIGHDSDFFHLGGNSIKAIQLSALADKTGLGNLDVVGIYESPTLREMAALCSITAETDFLKGRPWDNMEDGILDGMSPIRRSGRLGLMNENNTNDPRKQRICTTLGLDLSDVEDVYPCTPLQEGLFAISIRQPGTYIVARVWRLGCQIDINAFRDAWGFAIQKNEILRTRIAEDEQRFWQVVVAHSRMGGMRQMIEEREIRELDLSVENKESVRRLDCDESQGSQGSRGLSFFEILNDKTTGERYFKWTIHHAVYDACVLSMVWAQPYKNDLESASPTSSDQPTHPIFHHIASLSGKHTSRLPNPGRHSPPFQKPSTPFPRQTVSSPDISTSIFTLYQA</sequence>
<dbReference type="InterPro" id="IPR000873">
    <property type="entry name" value="AMP-dep_synth/lig_dom"/>
</dbReference>